<evidence type="ECO:0000259" key="1">
    <source>
        <dbReference type="Pfam" id="PF01471"/>
    </source>
</evidence>
<dbReference type="EMBL" id="CP033905">
    <property type="protein sequence ID" value="AZR07569.1"/>
    <property type="molecule type" value="Genomic_DNA"/>
</dbReference>
<dbReference type="InterPro" id="IPR002477">
    <property type="entry name" value="Peptidoglycan-bd-like"/>
</dbReference>
<feature type="domain" description="Peptidoglycan binding-like" evidence="1">
    <location>
        <begin position="116"/>
        <end position="162"/>
    </location>
</feature>
<reference evidence="2 3" key="1">
    <citation type="submission" date="2018-11" db="EMBL/GenBank/DDBJ databases">
        <title>Multidrug-resistant genes are associated with an 42-kb island TGI1 carrying a complex class 1 integron in a Trueperella pyogenes.</title>
        <authorList>
            <person name="Dong W."/>
        </authorList>
    </citation>
    <scope>NUCLEOTIDE SEQUENCE [LARGE SCALE GENOMIC DNA]</scope>
    <source>
        <strain evidence="2 3">TP4</strain>
    </source>
</reference>
<organism evidence="2 3">
    <name type="scientific">Trueperella pyogenes</name>
    <dbReference type="NCBI Taxonomy" id="1661"/>
    <lineage>
        <taxon>Bacteria</taxon>
        <taxon>Bacillati</taxon>
        <taxon>Actinomycetota</taxon>
        <taxon>Actinomycetes</taxon>
        <taxon>Actinomycetales</taxon>
        <taxon>Actinomycetaceae</taxon>
        <taxon>Trueperella</taxon>
    </lineage>
</organism>
<dbReference type="Proteomes" id="UP000275951">
    <property type="component" value="Chromosome"/>
</dbReference>
<accession>A0A3S9QNN5</accession>
<evidence type="ECO:0000313" key="2">
    <source>
        <dbReference type="EMBL" id="AZR07569.1"/>
    </source>
</evidence>
<dbReference type="InterPro" id="IPR036365">
    <property type="entry name" value="PGBD-like_sf"/>
</dbReference>
<sequence length="343" mass="35610">MRRMIMFTAAVVVAALIGLGAGYVFFKDGTKVPSEAAPATVTVETGSVGRSLNYAASVAMDSRALATNVLAGVVTFVSSDTTFSSGQTLYEVGKIPVVVVEGRVPFYRELSRGMKGADVKQLNAFLGVLGFPGAVDDAFGSRTELNVRQWQKNTGQPETGKVPLGQLVASPSLPVHLTFDLKILHTGALLAGGEALVSVPSGNPRVFLALNESQQALLPAGAKVQLTSGEQKWSGEVGESRKNEQSFTYEVDIRGVGGGALCTDDCAGIAPGTDLQATIDIVPQVSGPLVPRSAIMTDAVGTTYVIDASGLRHDVKVLGASQGVVVVEGIDAGSQIRVFGEDS</sequence>
<evidence type="ECO:0000313" key="3">
    <source>
        <dbReference type="Proteomes" id="UP000275951"/>
    </source>
</evidence>
<dbReference type="Pfam" id="PF01471">
    <property type="entry name" value="PG_binding_1"/>
    <property type="match status" value="1"/>
</dbReference>
<dbReference type="InterPro" id="IPR036366">
    <property type="entry name" value="PGBDSf"/>
</dbReference>
<dbReference type="Gene3D" id="1.10.101.10">
    <property type="entry name" value="PGBD-like superfamily/PGBD"/>
    <property type="match status" value="1"/>
</dbReference>
<dbReference type="SUPFAM" id="SSF47090">
    <property type="entry name" value="PGBD-like"/>
    <property type="match status" value="1"/>
</dbReference>
<proteinExistence type="predicted"/>
<dbReference type="AlphaFoldDB" id="A0A3S9QNN5"/>
<name>A0A3S9QNN5_9ACTO</name>
<gene>
    <name evidence="2" type="ORF">EBQ10_09930</name>
</gene>
<protein>
    <submittedName>
        <fullName evidence="2">Peptidoglycan-binding protein</fullName>
    </submittedName>
</protein>